<dbReference type="EMBL" id="LT598454">
    <property type="protein sequence ID" value="SCU84386.1"/>
    <property type="molecule type" value="Genomic_DNA"/>
</dbReference>
<feature type="transmembrane region" description="Helical" evidence="7">
    <location>
        <begin position="551"/>
        <end position="578"/>
    </location>
</feature>
<keyword evidence="3" id="KW-0813">Transport</keyword>
<name>A0A1G4J4D5_9SACH</name>
<dbReference type="Pfam" id="PF01699">
    <property type="entry name" value="Na_Ca_ex"/>
    <property type="match status" value="2"/>
</dbReference>
<dbReference type="GO" id="GO:0070316">
    <property type="term" value="P:regulation of G0 to G1 transition"/>
    <property type="evidence" value="ECO:0007669"/>
    <property type="project" value="EnsemblFungi"/>
</dbReference>
<feature type="transmembrane region" description="Helical" evidence="7">
    <location>
        <begin position="26"/>
        <end position="52"/>
    </location>
</feature>
<feature type="transmembrane region" description="Helical" evidence="7">
    <location>
        <begin position="608"/>
        <end position="628"/>
    </location>
</feature>
<keyword evidence="5 7" id="KW-1133">Transmembrane helix</keyword>
<feature type="transmembrane region" description="Helical" evidence="7">
    <location>
        <begin position="136"/>
        <end position="153"/>
    </location>
</feature>
<accession>A0A1G4J4D5</accession>
<reference evidence="9 10" key="1">
    <citation type="submission" date="2016-03" db="EMBL/GenBank/DDBJ databases">
        <authorList>
            <person name="Devillers H."/>
        </authorList>
    </citation>
    <scope>NUCLEOTIDE SEQUENCE [LARGE SCALE GENOMIC DNA]</scope>
    <source>
        <strain evidence="9">CBS 10888</strain>
    </source>
</reference>
<feature type="transmembrane region" description="Helical" evidence="7">
    <location>
        <begin position="416"/>
        <end position="437"/>
    </location>
</feature>
<feature type="transmembrane region" description="Helical" evidence="7">
    <location>
        <begin position="102"/>
        <end position="124"/>
    </location>
</feature>
<feature type="domain" description="Sodium/calcium exchanger membrane region" evidence="8">
    <location>
        <begin position="34"/>
        <end position="177"/>
    </location>
</feature>
<dbReference type="PANTHER" id="PTHR12266">
    <property type="entry name" value="NA+/CA2+ K+ INDEPENDENT EXCHANGER"/>
    <property type="match status" value="1"/>
</dbReference>
<feature type="transmembrane region" description="Helical" evidence="7">
    <location>
        <begin position="467"/>
        <end position="492"/>
    </location>
</feature>
<dbReference type="PANTHER" id="PTHR12266:SF0">
    <property type="entry name" value="MITOCHONDRIAL SODIUM_CALCIUM EXCHANGER PROTEIN"/>
    <property type="match status" value="1"/>
</dbReference>
<keyword evidence="4 7" id="KW-0812">Transmembrane</keyword>
<evidence type="ECO:0000256" key="1">
    <source>
        <dbReference type="ARBA" id="ARBA00004141"/>
    </source>
</evidence>
<evidence type="ECO:0000256" key="5">
    <source>
        <dbReference type="ARBA" id="ARBA00022989"/>
    </source>
</evidence>
<keyword evidence="10" id="KW-1185">Reference proteome</keyword>
<feature type="transmembrane region" description="Helical" evidence="7">
    <location>
        <begin position="344"/>
        <end position="362"/>
    </location>
</feature>
<feature type="transmembrane region" description="Helical" evidence="7">
    <location>
        <begin position="382"/>
        <end position="409"/>
    </location>
</feature>
<comment type="similarity">
    <text evidence="2">Belongs to the Ca(2+):cation antiporter (CaCA) (TC 2.A.19) family.</text>
</comment>
<dbReference type="OrthoDB" id="407410at2759"/>
<protein>
    <submittedName>
        <fullName evidence="9">LADA_0D01420g1_1</fullName>
    </submittedName>
</protein>
<dbReference type="AlphaFoldDB" id="A0A1G4J4D5"/>
<dbReference type="InterPro" id="IPR004837">
    <property type="entry name" value="NaCa_Exmemb"/>
</dbReference>
<feature type="domain" description="Sodium/calcium exchanger membrane region" evidence="8">
    <location>
        <begin position="476"/>
        <end position="656"/>
    </location>
</feature>
<dbReference type="GO" id="GO:0016020">
    <property type="term" value="C:membrane"/>
    <property type="evidence" value="ECO:0007669"/>
    <property type="project" value="UniProtKB-SubCell"/>
</dbReference>
<dbReference type="InterPro" id="IPR051359">
    <property type="entry name" value="CaCA_antiporter"/>
</dbReference>
<feature type="transmembrane region" description="Helical" evidence="7">
    <location>
        <begin position="640"/>
        <end position="661"/>
    </location>
</feature>
<dbReference type="GO" id="GO:0006874">
    <property type="term" value="P:intracellular calcium ion homeostasis"/>
    <property type="evidence" value="ECO:0007669"/>
    <property type="project" value="EnsemblFungi"/>
</dbReference>
<evidence type="ECO:0000313" key="10">
    <source>
        <dbReference type="Proteomes" id="UP000190274"/>
    </source>
</evidence>
<evidence type="ECO:0000256" key="3">
    <source>
        <dbReference type="ARBA" id="ARBA00022448"/>
    </source>
</evidence>
<comment type="subcellular location">
    <subcellularLocation>
        <location evidence="1">Membrane</location>
        <topology evidence="1">Multi-pass membrane protein</topology>
    </subcellularLocation>
</comment>
<sequence>MNSNQASYFHTLAHPLSLYENARLNIQFVVLSILYLAICFVLLGICASDFLCPTVSNISKDKRYRGILTGILLSWCNSSPDLFTNFMSWTSSNAAPLSVGEVLGSCGFILCVVQGAVFIVMGRANVQLEREQLHHIQRDLLFILAAMLMMFYVCLRNEITLLNCTLMVVLYLIYVGYKAGFWSKHHHLRPEIGTGSGPEMEEQEFSSESDQTWKFSILSAMDDGALYSELQKSLGANDETITLRTLRSDTSCAAYPSPRPLTAPGPISIDRPDASRTAVHSSPPSFEAYHDVEDIEQVSHIEGASRTSPIIYEQLLRKNLERWKNGLVYLLAPQLKDFRQKSNVTRIIAIVMVPFTALLRLTCPQHDKLLEETSVSPKKEAVGAKTLFLLIMQAICTPFCILSLLSVLVDFQINRYQLLTSSVVSCAMCACVLTFLWQVKVEARFSLNDTSFQDDRGFFRLRSLEQYLVLLLNSFGIFSCILWISTLANALVEVMVLYQRLTGVSDGVLGLTIFSWGNSISDLMSNVAMCKLHLRVNAHTNEQREELASRYFFISLSACFGGVLLNSLIGIGLSGFVANAMGAEGVDVNHLWILRTVHLGHSGIDFEFILSGAFILVQVLLLLVVFSGIRPVAEYLSSNLRNVGIILCCWWGLATLGNIVIETSGFSSAN</sequence>
<dbReference type="Proteomes" id="UP000190274">
    <property type="component" value="Chromosome D"/>
</dbReference>
<proteinExistence type="inferred from homology"/>
<gene>
    <name evidence="9" type="ORF">LADA_0D01420G</name>
</gene>
<evidence type="ECO:0000259" key="8">
    <source>
        <dbReference type="Pfam" id="PF01699"/>
    </source>
</evidence>
<dbReference type="InterPro" id="IPR044880">
    <property type="entry name" value="NCX_ion-bd_dom_sf"/>
</dbReference>
<evidence type="ECO:0000256" key="2">
    <source>
        <dbReference type="ARBA" id="ARBA00008170"/>
    </source>
</evidence>
<evidence type="ECO:0000313" key="9">
    <source>
        <dbReference type="EMBL" id="SCU84386.1"/>
    </source>
</evidence>
<evidence type="ECO:0000256" key="4">
    <source>
        <dbReference type="ARBA" id="ARBA00022692"/>
    </source>
</evidence>
<dbReference type="GO" id="GO:0008324">
    <property type="term" value="F:monoatomic cation transmembrane transporter activity"/>
    <property type="evidence" value="ECO:0007669"/>
    <property type="project" value="TreeGrafter"/>
</dbReference>
<organism evidence="9 10">
    <name type="scientific">Lachancea dasiensis</name>
    <dbReference type="NCBI Taxonomy" id="1072105"/>
    <lineage>
        <taxon>Eukaryota</taxon>
        <taxon>Fungi</taxon>
        <taxon>Dikarya</taxon>
        <taxon>Ascomycota</taxon>
        <taxon>Saccharomycotina</taxon>
        <taxon>Saccharomycetes</taxon>
        <taxon>Saccharomycetales</taxon>
        <taxon>Saccharomycetaceae</taxon>
        <taxon>Lachancea</taxon>
    </lineage>
</organism>
<evidence type="ECO:0000256" key="7">
    <source>
        <dbReference type="SAM" id="Phobius"/>
    </source>
</evidence>
<feature type="transmembrane region" description="Helical" evidence="7">
    <location>
        <begin position="159"/>
        <end position="177"/>
    </location>
</feature>
<keyword evidence="6 7" id="KW-0472">Membrane</keyword>
<dbReference type="STRING" id="1266660.A0A1G4J4D5"/>
<dbReference type="Gene3D" id="1.20.1420.30">
    <property type="entry name" value="NCX, central ion-binding region"/>
    <property type="match status" value="2"/>
</dbReference>
<evidence type="ECO:0000256" key="6">
    <source>
        <dbReference type="ARBA" id="ARBA00023136"/>
    </source>
</evidence>